<organism evidence="1 2">
    <name type="scientific">Dentiscutata heterogama</name>
    <dbReference type="NCBI Taxonomy" id="1316150"/>
    <lineage>
        <taxon>Eukaryota</taxon>
        <taxon>Fungi</taxon>
        <taxon>Fungi incertae sedis</taxon>
        <taxon>Mucoromycota</taxon>
        <taxon>Glomeromycotina</taxon>
        <taxon>Glomeromycetes</taxon>
        <taxon>Diversisporales</taxon>
        <taxon>Gigasporaceae</taxon>
        <taxon>Dentiscutata</taxon>
    </lineage>
</organism>
<protein>
    <submittedName>
        <fullName evidence="1">1832_t:CDS:1</fullName>
    </submittedName>
</protein>
<dbReference type="Proteomes" id="UP000789702">
    <property type="component" value="Unassembled WGS sequence"/>
</dbReference>
<accession>A0ACA9NNT3</accession>
<evidence type="ECO:0000313" key="2">
    <source>
        <dbReference type="Proteomes" id="UP000789702"/>
    </source>
</evidence>
<dbReference type="EMBL" id="CAJVPU010017069">
    <property type="protein sequence ID" value="CAG8657350.1"/>
    <property type="molecule type" value="Genomic_DNA"/>
</dbReference>
<sequence length="234" mass="26870">MSNTNSIEYLENGSPESFQERRYTLYELKMTYDKWESLKLLTCRRSIICAFFWTLSLAFGIFLLILEKNTMHINSIIPASLLGIGSVGTLINNFLSFIKLFPMKKPDKESIDDKIIKSSEQIFKVNRYETELIQEHLNTIKVLSELKVCEYIKNLDKVKLIQEQQPYGLALKFFEELINNLRLTSLISISQSSQGGLKKISPNKTEMKCISRLLSGLSIKVIEDQTLVNVRDSG</sequence>
<proteinExistence type="predicted"/>
<keyword evidence="2" id="KW-1185">Reference proteome</keyword>
<gene>
    <name evidence="1" type="ORF">DHETER_LOCUS9588</name>
</gene>
<comment type="caution">
    <text evidence="1">The sequence shown here is derived from an EMBL/GenBank/DDBJ whole genome shotgun (WGS) entry which is preliminary data.</text>
</comment>
<evidence type="ECO:0000313" key="1">
    <source>
        <dbReference type="EMBL" id="CAG8657350.1"/>
    </source>
</evidence>
<feature type="non-terminal residue" evidence="1">
    <location>
        <position position="234"/>
    </location>
</feature>
<reference evidence="1" key="1">
    <citation type="submission" date="2021-06" db="EMBL/GenBank/DDBJ databases">
        <authorList>
            <person name="Kallberg Y."/>
            <person name="Tangrot J."/>
            <person name="Rosling A."/>
        </authorList>
    </citation>
    <scope>NUCLEOTIDE SEQUENCE</scope>
    <source>
        <strain evidence="1">IL203A</strain>
    </source>
</reference>
<name>A0ACA9NNT3_9GLOM</name>